<dbReference type="GO" id="GO:0001965">
    <property type="term" value="F:G-protein alpha-subunit binding"/>
    <property type="evidence" value="ECO:0007669"/>
    <property type="project" value="TreeGrafter"/>
</dbReference>
<dbReference type="OrthoDB" id="5585685at2759"/>
<dbReference type="PRINTS" id="PR01802">
    <property type="entry name" value="SYNEMBRYN"/>
</dbReference>
<dbReference type="Gene3D" id="1.25.10.10">
    <property type="entry name" value="Leucine-rich Repeat Variant"/>
    <property type="match status" value="1"/>
</dbReference>
<proteinExistence type="inferred from homology"/>
<keyword evidence="5" id="KW-0143">Chaperone</keyword>
<evidence type="ECO:0000256" key="6">
    <source>
        <dbReference type="SAM" id="MobiDB-lite"/>
    </source>
</evidence>
<comment type="similarity">
    <text evidence="2">Belongs to the synembryn family.</text>
</comment>
<dbReference type="InterPro" id="IPR016024">
    <property type="entry name" value="ARM-type_fold"/>
</dbReference>
<feature type="compositionally biased region" description="Acidic residues" evidence="6">
    <location>
        <begin position="442"/>
        <end position="455"/>
    </location>
</feature>
<gene>
    <name evidence="7" type="ORF">PHYEVI_LOCUS1148</name>
</gene>
<dbReference type="PANTHER" id="PTHR12425">
    <property type="entry name" value="SYNEMBRYN"/>
    <property type="match status" value="1"/>
</dbReference>
<evidence type="ECO:0000256" key="3">
    <source>
        <dbReference type="ARBA" id="ARBA00022490"/>
    </source>
</evidence>
<evidence type="ECO:0000256" key="5">
    <source>
        <dbReference type="ARBA" id="ARBA00023186"/>
    </source>
</evidence>
<reference evidence="7" key="1">
    <citation type="submission" date="2022-01" db="EMBL/GenBank/DDBJ databases">
        <authorList>
            <person name="King R."/>
        </authorList>
    </citation>
    <scope>NUCLEOTIDE SEQUENCE</scope>
</reference>
<dbReference type="Pfam" id="PF10165">
    <property type="entry name" value="Ric8"/>
    <property type="match status" value="1"/>
</dbReference>
<comment type="subcellular location">
    <subcellularLocation>
        <location evidence="1">Cytoplasm</location>
        <location evidence="1">Cell cortex</location>
    </subcellularLocation>
</comment>
<keyword evidence="4" id="KW-0344">Guanine-nucleotide releasing factor</keyword>
<evidence type="ECO:0000256" key="2">
    <source>
        <dbReference type="ARBA" id="ARBA00009049"/>
    </source>
</evidence>
<dbReference type="GO" id="GO:0007186">
    <property type="term" value="P:G protein-coupled receptor signaling pathway"/>
    <property type="evidence" value="ECO:0007669"/>
    <property type="project" value="TreeGrafter"/>
</dbReference>
<feature type="region of interest" description="Disordered" evidence="6">
    <location>
        <begin position="440"/>
        <end position="461"/>
    </location>
</feature>
<keyword evidence="8" id="KW-1185">Reference proteome</keyword>
<keyword evidence="3" id="KW-0963">Cytoplasm</keyword>
<evidence type="ECO:0008006" key="9">
    <source>
        <dbReference type="Google" id="ProtNLM"/>
    </source>
</evidence>
<dbReference type="EMBL" id="OU900094">
    <property type="protein sequence ID" value="CAG9854688.1"/>
    <property type="molecule type" value="Genomic_DNA"/>
</dbReference>
<dbReference type="InterPro" id="IPR008376">
    <property type="entry name" value="Chaperone_Ric-8_A/B"/>
</dbReference>
<evidence type="ECO:0000256" key="1">
    <source>
        <dbReference type="ARBA" id="ARBA00004544"/>
    </source>
</evidence>
<evidence type="ECO:0000256" key="4">
    <source>
        <dbReference type="ARBA" id="ARBA00022658"/>
    </source>
</evidence>
<dbReference type="InterPro" id="IPR011989">
    <property type="entry name" value="ARM-like"/>
</dbReference>
<dbReference type="SUPFAM" id="SSF48371">
    <property type="entry name" value="ARM repeat"/>
    <property type="match status" value="1"/>
</dbReference>
<accession>A0A9N9TGH2</accession>
<dbReference type="GO" id="GO:0005938">
    <property type="term" value="C:cell cortex"/>
    <property type="evidence" value="ECO:0007669"/>
    <property type="project" value="UniProtKB-SubCell"/>
</dbReference>
<evidence type="ECO:0000313" key="8">
    <source>
        <dbReference type="Proteomes" id="UP001153712"/>
    </source>
</evidence>
<dbReference type="Proteomes" id="UP001153712">
    <property type="component" value="Chromosome 1"/>
</dbReference>
<dbReference type="AlphaFoldDB" id="A0A9N9TGH2"/>
<protein>
    <recommendedName>
        <fullName evidence="9">Synembryn</fullName>
    </recommendedName>
</protein>
<dbReference type="InterPro" id="IPR019318">
    <property type="entry name" value="Gua_nucleotide_exch_fac_Ric8"/>
</dbReference>
<sequence>MGTNIDAIILAEKENWGPALEDFINQYLETFTLPELNEGTRRKDVWNALYNIAKLSEDQKIIKNAFIAVRILSREKDHLAELINDDWIDLMMKLSGLNDDSFQFDTDNMNVRVEILRCLSNILFNSEQMAINSVNNGILDGLVKSINHFSNETILYEIKLLEIKLVFLITALRRDAREKVFHLMATLIQILEDILKEAADVINLNNEQSHIPPLFLTDNQAELACEVLKVLFNITINVNTSVDPEVLANCYTLVKTLRSYLIISSLIKEKTNNLRKDVIHLLVNMPDETYKELIPSSKDNRNKITLEFEGHNMTVVYEILMFLDTKLRDNLNIDRQHDSLCPVITVLLKGSSSNRLIRKFLRNQILPPLTDVHSRPEEGDTLRNHLCRLLTSPLIHLRNVVGKFLFVLCKKNASRMIKYTGYGNAAGFFAQEGLLVKGQVQDGDESSSDDSETEEYAEHKHGIDPVKGCYEELQRKSALENMTDEQKEYEAMKLAELMNNMLETGIIKPCTLGEDGKPKPIEHVLQLQEGLKNQMLNKNENDDSD</sequence>
<dbReference type="PANTHER" id="PTHR12425:SF5">
    <property type="entry name" value="SYNEMBRYN"/>
    <property type="match status" value="1"/>
</dbReference>
<dbReference type="GO" id="GO:0005085">
    <property type="term" value="F:guanyl-nucleotide exchange factor activity"/>
    <property type="evidence" value="ECO:0007669"/>
    <property type="project" value="UniProtKB-KW"/>
</dbReference>
<evidence type="ECO:0000313" key="7">
    <source>
        <dbReference type="EMBL" id="CAG9854688.1"/>
    </source>
</evidence>
<name>A0A9N9TGH2_PHYSR</name>
<organism evidence="7 8">
    <name type="scientific">Phyllotreta striolata</name>
    <name type="common">Striped flea beetle</name>
    <name type="synonym">Crioceris striolata</name>
    <dbReference type="NCBI Taxonomy" id="444603"/>
    <lineage>
        <taxon>Eukaryota</taxon>
        <taxon>Metazoa</taxon>
        <taxon>Ecdysozoa</taxon>
        <taxon>Arthropoda</taxon>
        <taxon>Hexapoda</taxon>
        <taxon>Insecta</taxon>
        <taxon>Pterygota</taxon>
        <taxon>Neoptera</taxon>
        <taxon>Endopterygota</taxon>
        <taxon>Coleoptera</taxon>
        <taxon>Polyphaga</taxon>
        <taxon>Cucujiformia</taxon>
        <taxon>Chrysomeloidea</taxon>
        <taxon>Chrysomelidae</taxon>
        <taxon>Galerucinae</taxon>
        <taxon>Alticini</taxon>
        <taxon>Phyllotreta</taxon>
    </lineage>
</organism>